<dbReference type="VEuPathDB" id="FungiDB:SI65_09179"/>
<reference evidence="1 2" key="1">
    <citation type="journal article" date="2016" name="BMC Genomics">
        <title>Comparative genomic and transcriptomic analyses of the Fuzhuan brick tea-fermentation fungus Aspergillus cristatus.</title>
        <authorList>
            <person name="Ge Y."/>
            <person name="Wang Y."/>
            <person name="Liu Y."/>
            <person name="Tan Y."/>
            <person name="Ren X."/>
            <person name="Zhang X."/>
            <person name="Hyde K.D."/>
            <person name="Liu Y."/>
            <person name="Liu Z."/>
        </authorList>
    </citation>
    <scope>NUCLEOTIDE SEQUENCE [LARGE SCALE GENOMIC DNA]</scope>
    <source>
        <strain evidence="1 2">GZAAS20.1005</strain>
    </source>
</reference>
<organism evidence="1 2">
    <name type="scientific">Aspergillus cristatus</name>
    <name type="common">Chinese Fuzhuan brick tea-fermentation fungus</name>
    <name type="synonym">Eurotium cristatum</name>
    <dbReference type="NCBI Taxonomy" id="573508"/>
    <lineage>
        <taxon>Eukaryota</taxon>
        <taxon>Fungi</taxon>
        <taxon>Dikarya</taxon>
        <taxon>Ascomycota</taxon>
        <taxon>Pezizomycotina</taxon>
        <taxon>Eurotiomycetes</taxon>
        <taxon>Eurotiomycetidae</taxon>
        <taxon>Eurotiales</taxon>
        <taxon>Aspergillaceae</taxon>
        <taxon>Aspergillus</taxon>
        <taxon>Aspergillus subgen. Aspergillus</taxon>
    </lineage>
</organism>
<dbReference type="AlphaFoldDB" id="A0A1E3B2W1"/>
<keyword evidence="2" id="KW-1185">Reference proteome</keyword>
<dbReference type="OrthoDB" id="4475768at2759"/>
<protein>
    <submittedName>
        <fullName evidence="1">Uncharacterized protein</fullName>
    </submittedName>
</protein>
<dbReference type="EMBL" id="JXNT01000017">
    <property type="protein sequence ID" value="ODM15238.1"/>
    <property type="molecule type" value="Genomic_DNA"/>
</dbReference>
<evidence type="ECO:0000313" key="1">
    <source>
        <dbReference type="EMBL" id="ODM15238.1"/>
    </source>
</evidence>
<dbReference type="STRING" id="573508.A0A1E3B2W1"/>
<comment type="caution">
    <text evidence="1">The sequence shown here is derived from an EMBL/GenBank/DDBJ whole genome shotgun (WGS) entry which is preliminary data.</text>
</comment>
<proteinExistence type="predicted"/>
<evidence type="ECO:0000313" key="2">
    <source>
        <dbReference type="Proteomes" id="UP000094569"/>
    </source>
</evidence>
<sequence>MNNDQWSLLLDKLEKEKNEPVSNPNNNIIYEQASLNGIASIFDSRLCDMIKKIPIRIDIWTAAVTMIFPPWNEGTCTLILDIANGADDLAMTLFGTTFTFTGQAQHIMISGGPKLTVPGTEFTLKGAKKEAIAKVFGLRVYEAIADHFESEGGSAKDLSENLSMTVKREGAVIEISLGLLRAIELAKILYT</sequence>
<name>A0A1E3B2W1_ASPCR</name>
<dbReference type="Proteomes" id="UP000094569">
    <property type="component" value="Unassembled WGS sequence"/>
</dbReference>
<gene>
    <name evidence="1" type="ORF">SI65_09179</name>
</gene>
<accession>A0A1E3B2W1</accession>